<dbReference type="Gene3D" id="1.10.1740.10">
    <property type="match status" value="1"/>
</dbReference>
<dbReference type="Pfam" id="PF08281">
    <property type="entry name" value="Sigma70_r4_2"/>
    <property type="match status" value="1"/>
</dbReference>
<keyword evidence="4" id="KW-0238">DNA-binding</keyword>
<evidence type="ECO:0000313" key="9">
    <source>
        <dbReference type="Proteomes" id="UP000199645"/>
    </source>
</evidence>
<dbReference type="EMBL" id="FONV01000015">
    <property type="protein sequence ID" value="SFF62851.1"/>
    <property type="molecule type" value="Genomic_DNA"/>
</dbReference>
<keyword evidence="9" id="KW-1185">Reference proteome</keyword>
<protein>
    <submittedName>
        <fullName evidence="8">RNA polymerase sigma-70 factor, ECF subfamily</fullName>
    </submittedName>
</protein>
<evidence type="ECO:0000256" key="3">
    <source>
        <dbReference type="ARBA" id="ARBA00023082"/>
    </source>
</evidence>
<dbReference type="SUPFAM" id="SSF88659">
    <property type="entry name" value="Sigma3 and sigma4 domains of RNA polymerase sigma factors"/>
    <property type="match status" value="1"/>
</dbReference>
<gene>
    <name evidence="8" type="ORF">SAMN05421541_115203</name>
</gene>
<evidence type="ECO:0000256" key="4">
    <source>
        <dbReference type="ARBA" id="ARBA00023125"/>
    </source>
</evidence>
<organism evidence="8 9">
    <name type="scientific">Actinoplanes philippinensis</name>
    <dbReference type="NCBI Taxonomy" id="35752"/>
    <lineage>
        <taxon>Bacteria</taxon>
        <taxon>Bacillati</taxon>
        <taxon>Actinomycetota</taxon>
        <taxon>Actinomycetes</taxon>
        <taxon>Micromonosporales</taxon>
        <taxon>Micromonosporaceae</taxon>
        <taxon>Actinoplanes</taxon>
    </lineage>
</organism>
<evidence type="ECO:0000256" key="1">
    <source>
        <dbReference type="ARBA" id="ARBA00010641"/>
    </source>
</evidence>
<evidence type="ECO:0000256" key="5">
    <source>
        <dbReference type="ARBA" id="ARBA00023163"/>
    </source>
</evidence>
<name>A0A1I2KCM5_9ACTN</name>
<dbReference type="NCBIfam" id="TIGR02937">
    <property type="entry name" value="sigma70-ECF"/>
    <property type="match status" value="1"/>
</dbReference>
<dbReference type="Pfam" id="PF04542">
    <property type="entry name" value="Sigma70_r2"/>
    <property type="match status" value="1"/>
</dbReference>
<dbReference type="InterPro" id="IPR013324">
    <property type="entry name" value="RNA_pol_sigma_r3/r4-like"/>
</dbReference>
<dbReference type="InterPro" id="IPR013249">
    <property type="entry name" value="RNA_pol_sigma70_r4_t2"/>
</dbReference>
<dbReference type="InterPro" id="IPR036388">
    <property type="entry name" value="WH-like_DNA-bd_sf"/>
</dbReference>
<sequence length="313" mass="33802">MVDYHPEVDNSELVRCAQNGEATALGVLLGRHEAGMRAVALSLLGYGPDAEDAVQDAMVTAIHRIGEVRDPDAAGAWLRALVRNNCRMRLRGKRPIPVADPGLLLPPAAGPGPEELIEQAALRDWVWHAIGELSEADRVVLLLRHFSGATSYDQIGALCGLPVGTVRSRLSHARRTMLSALRATAGQAHPDSSARAAARQREAADAMAAAMRGDFRQVVEDLWWPDASFIARSPGLHGGTDVALNGMDCDLQAGVRQRLISVVAGDDVLIWETELISPSADPDHCPPSALWLHSLDRERVRSITLFHPEISSN</sequence>
<evidence type="ECO:0000256" key="2">
    <source>
        <dbReference type="ARBA" id="ARBA00023015"/>
    </source>
</evidence>
<dbReference type="InterPro" id="IPR014284">
    <property type="entry name" value="RNA_pol_sigma-70_dom"/>
</dbReference>
<dbReference type="STRING" id="35752.SAMN05421541_115203"/>
<dbReference type="SUPFAM" id="SSF88946">
    <property type="entry name" value="Sigma2 domain of RNA polymerase sigma factors"/>
    <property type="match status" value="1"/>
</dbReference>
<dbReference type="PANTHER" id="PTHR43133">
    <property type="entry name" value="RNA POLYMERASE ECF-TYPE SIGMA FACTO"/>
    <property type="match status" value="1"/>
</dbReference>
<reference evidence="8 9" key="1">
    <citation type="submission" date="2016-10" db="EMBL/GenBank/DDBJ databases">
        <authorList>
            <person name="de Groot N.N."/>
        </authorList>
    </citation>
    <scope>NUCLEOTIDE SEQUENCE [LARGE SCALE GENOMIC DNA]</scope>
    <source>
        <strain evidence="8 9">DSM 43019</strain>
    </source>
</reference>
<evidence type="ECO:0000313" key="8">
    <source>
        <dbReference type="EMBL" id="SFF62851.1"/>
    </source>
</evidence>
<keyword evidence="5" id="KW-0804">Transcription</keyword>
<feature type="domain" description="RNA polymerase sigma factor 70 region 4 type 2" evidence="7">
    <location>
        <begin position="124"/>
        <end position="177"/>
    </location>
</feature>
<keyword evidence="3" id="KW-0731">Sigma factor</keyword>
<dbReference type="GO" id="GO:0006352">
    <property type="term" value="P:DNA-templated transcription initiation"/>
    <property type="evidence" value="ECO:0007669"/>
    <property type="project" value="InterPro"/>
</dbReference>
<dbReference type="InterPro" id="IPR039425">
    <property type="entry name" value="RNA_pol_sigma-70-like"/>
</dbReference>
<proteinExistence type="inferred from homology"/>
<dbReference type="GO" id="GO:0016987">
    <property type="term" value="F:sigma factor activity"/>
    <property type="evidence" value="ECO:0007669"/>
    <property type="project" value="UniProtKB-KW"/>
</dbReference>
<evidence type="ECO:0000259" key="6">
    <source>
        <dbReference type="Pfam" id="PF04542"/>
    </source>
</evidence>
<dbReference type="PANTHER" id="PTHR43133:SF8">
    <property type="entry name" value="RNA POLYMERASE SIGMA FACTOR HI_1459-RELATED"/>
    <property type="match status" value="1"/>
</dbReference>
<comment type="similarity">
    <text evidence="1">Belongs to the sigma-70 factor family. ECF subfamily.</text>
</comment>
<feature type="domain" description="RNA polymerase sigma-70 region 2" evidence="6">
    <location>
        <begin position="31"/>
        <end position="94"/>
    </location>
</feature>
<dbReference type="InterPro" id="IPR007627">
    <property type="entry name" value="RNA_pol_sigma70_r2"/>
</dbReference>
<dbReference type="InterPro" id="IPR013325">
    <property type="entry name" value="RNA_pol_sigma_r2"/>
</dbReference>
<accession>A0A1I2KCM5</accession>
<keyword evidence="2" id="KW-0805">Transcription regulation</keyword>
<dbReference type="CDD" id="cd06171">
    <property type="entry name" value="Sigma70_r4"/>
    <property type="match status" value="1"/>
</dbReference>
<dbReference type="AlphaFoldDB" id="A0A1I2KCM5"/>
<dbReference type="GO" id="GO:0003677">
    <property type="term" value="F:DNA binding"/>
    <property type="evidence" value="ECO:0007669"/>
    <property type="project" value="UniProtKB-KW"/>
</dbReference>
<dbReference type="Proteomes" id="UP000199645">
    <property type="component" value="Unassembled WGS sequence"/>
</dbReference>
<evidence type="ECO:0000259" key="7">
    <source>
        <dbReference type="Pfam" id="PF08281"/>
    </source>
</evidence>
<dbReference type="Gene3D" id="1.10.10.10">
    <property type="entry name" value="Winged helix-like DNA-binding domain superfamily/Winged helix DNA-binding domain"/>
    <property type="match status" value="1"/>
</dbReference>